<dbReference type="InterPro" id="IPR019704">
    <property type="entry name" value="Flagellar_assmbl_FliX_class2"/>
</dbReference>
<gene>
    <name evidence="2" type="ORF">A4S15_04950</name>
</gene>
<proteinExistence type="predicted"/>
<evidence type="ECO:0000313" key="3">
    <source>
        <dbReference type="Proteomes" id="UP000192872"/>
    </source>
</evidence>
<name>A0A1W9I1W2_9HYPH</name>
<protein>
    <recommendedName>
        <fullName evidence="4">Flagellar assembly protein FliX</fullName>
    </recommendedName>
</protein>
<organism evidence="2 3">
    <name type="scientific">Candidatus Raskinella chloraquaticus</name>
    <dbReference type="NCBI Taxonomy" id="1951219"/>
    <lineage>
        <taxon>Bacteria</taxon>
        <taxon>Pseudomonadati</taxon>
        <taxon>Pseudomonadota</taxon>
        <taxon>Alphaproteobacteria</taxon>
        <taxon>Hyphomicrobiales</taxon>
        <taxon>Phreatobacteraceae</taxon>
        <taxon>Candidatus Raskinella</taxon>
    </lineage>
</organism>
<sequence>MRIDGTRRYGSVGSKGRASTSDAGASFDLGLAGPTIETPSTSAAAPAAHLDSLISLQLVEDSMQRRKRGFTRGRSMLDALDKIKVSLLGGSIAAGDLSRLLSAVGGRERDSEDPQLEGLLDEIELRARVEMAKLKQHHRFV</sequence>
<dbReference type="EMBL" id="LWDL01000008">
    <property type="protein sequence ID" value="OQW53600.1"/>
    <property type="molecule type" value="Genomic_DNA"/>
</dbReference>
<evidence type="ECO:0000256" key="1">
    <source>
        <dbReference type="SAM" id="MobiDB-lite"/>
    </source>
</evidence>
<dbReference type="GO" id="GO:0044781">
    <property type="term" value="P:bacterial-type flagellum organization"/>
    <property type="evidence" value="ECO:0007669"/>
    <property type="project" value="InterPro"/>
</dbReference>
<feature type="region of interest" description="Disordered" evidence="1">
    <location>
        <begin position="1"/>
        <end position="25"/>
    </location>
</feature>
<dbReference type="Pfam" id="PF10768">
    <property type="entry name" value="FliX"/>
    <property type="match status" value="1"/>
</dbReference>
<comment type="caution">
    <text evidence="2">The sequence shown here is derived from an EMBL/GenBank/DDBJ whole genome shotgun (WGS) entry which is preliminary data.</text>
</comment>
<dbReference type="RefSeq" id="WP_376801116.1">
    <property type="nucleotide sequence ID" value="NZ_DBNB01000006.1"/>
</dbReference>
<accession>A0A1W9I1W2</accession>
<dbReference type="STRING" id="1827387.A4S15_04950"/>
<reference evidence="2 3" key="1">
    <citation type="journal article" date="2017" name="Water Res.">
        <title>Comammox in drinking water systems.</title>
        <authorList>
            <person name="Wang Y."/>
            <person name="Ma L."/>
            <person name="Mao Y."/>
            <person name="Jiang X."/>
            <person name="Xia Y."/>
            <person name="Yu K."/>
            <person name="Li B."/>
            <person name="Zhang T."/>
        </authorList>
    </citation>
    <scope>NUCLEOTIDE SEQUENCE [LARGE SCALE GENOMIC DNA]</scope>
    <source>
        <strain evidence="2">SG_bin8</strain>
    </source>
</reference>
<dbReference type="Proteomes" id="UP000192872">
    <property type="component" value="Unassembled WGS sequence"/>
</dbReference>
<dbReference type="AlphaFoldDB" id="A0A1W9I1W2"/>
<evidence type="ECO:0008006" key="4">
    <source>
        <dbReference type="Google" id="ProtNLM"/>
    </source>
</evidence>
<evidence type="ECO:0000313" key="2">
    <source>
        <dbReference type="EMBL" id="OQW53600.1"/>
    </source>
</evidence>